<dbReference type="SUPFAM" id="SSF53756">
    <property type="entry name" value="UDP-Glycosyltransferase/glycogen phosphorylase"/>
    <property type="match status" value="1"/>
</dbReference>
<evidence type="ECO:0000256" key="3">
    <source>
        <dbReference type="SAM" id="MobiDB-lite"/>
    </source>
</evidence>
<keyword evidence="1" id="KW-0328">Glycosyltransferase</keyword>
<dbReference type="PANTHER" id="PTHR30160:SF21">
    <property type="entry name" value="LIPOPOLYSACCHARIDE CORE HEPTOSYLTRANSFERASE OPSX"/>
    <property type="match status" value="1"/>
</dbReference>
<dbReference type="AlphaFoldDB" id="A0A2Z2NJY3"/>
<dbReference type="PANTHER" id="PTHR30160">
    <property type="entry name" value="TETRAACYLDISACCHARIDE 4'-KINASE-RELATED"/>
    <property type="match status" value="1"/>
</dbReference>
<proteinExistence type="predicted"/>
<dbReference type="EC" id="2.-.-.-" evidence="4"/>
<dbReference type="GO" id="GO:0009244">
    <property type="term" value="P:lipopolysaccharide core region biosynthetic process"/>
    <property type="evidence" value="ECO:0007669"/>
    <property type="project" value="TreeGrafter"/>
</dbReference>
<dbReference type="GO" id="GO:0008713">
    <property type="term" value="F:ADP-heptose-lipopolysaccharide heptosyltransferase activity"/>
    <property type="evidence" value="ECO:0007669"/>
    <property type="project" value="TreeGrafter"/>
</dbReference>
<protein>
    <submittedName>
        <fullName evidence="4">Lipopolysaccharide core heptosyltransferase RfaQ</fullName>
        <ecNumber evidence="4">2.-.-.-</ecNumber>
    </submittedName>
</protein>
<dbReference type="GO" id="GO:0005829">
    <property type="term" value="C:cytosol"/>
    <property type="evidence" value="ECO:0007669"/>
    <property type="project" value="TreeGrafter"/>
</dbReference>
<feature type="region of interest" description="Disordered" evidence="3">
    <location>
        <begin position="1"/>
        <end position="40"/>
    </location>
</feature>
<evidence type="ECO:0000256" key="1">
    <source>
        <dbReference type="ARBA" id="ARBA00022676"/>
    </source>
</evidence>
<evidence type="ECO:0000313" key="5">
    <source>
        <dbReference type="Proteomes" id="UP000250079"/>
    </source>
</evidence>
<evidence type="ECO:0000256" key="2">
    <source>
        <dbReference type="ARBA" id="ARBA00022679"/>
    </source>
</evidence>
<feature type="compositionally biased region" description="Low complexity" evidence="3">
    <location>
        <begin position="16"/>
        <end position="29"/>
    </location>
</feature>
<sequence>MNADQNLPEPTGSMPAESDSAESGSAEFATPAEAPQAGQTPPSSICILRLSALGDVTHGVALVNRLQKAWPDTQLTWIIGAFEHKLVHDMPSVEFITFNKKSGWRGLLQLHKQLRGRKFDALLHIQVSLRANIISTLVRSPLRIGYDTARSRDLHGLFVNRRIPAQSGQHVVDAFQSFADSLGAAPAELDWSVPIPESDLDWAREQLGGRPSFLISPCSSHALRNWNAEGYAGIANHVADKYGMQVVLCGGPSELERTMGDAILDKCTTRPVDLIGRDTIKRMLALLSQSAALVSPDSGPAHMATCTRTPVIGLHAASNPKRSGPYLSRQWCVDAYNEACQKFLNRTAEQVSWGTKVEKPGAMDLVSLEAVIDRIDALAHAHGWPGGENQ</sequence>
<dbReference type="Gene3D" id="3.40.50.2000">
    <property type="entry name" value="Glycogen Phosphorylase B"/>
    <property type="match status" value="2"/>
</dbReference>
<dbReference type="Pfam" id="PF01075">
    <property type="entry name" value="Glyco_transf_9"/>
    <property type="match status" value="1"/>
</dbReference>
<dbReference type="InterPro" id="IPR051199">
    <property type="entry name" value="LPS_LOS_Heptosyltrfase"/>
</dbReference>
<keyword evidence="5" id="KW-1185">Reference proteome</keyword>
<gene>
    <name evidence="4" type="primary">rfaQ</name>
    <name evidence="4" type="ORF">IMCC3135_03510</name>
</gene>
<dbReference type="KEGG" id="gai:IMCC3135_03510"/>
<dbReference type="Proteomes" id="UP000250079">
    <property type="component" value="Chromosome"/>
</dbReference>
<reference evidence="4 5" key="1">
    <citation type="submission" date="2016-12" db="EMBL/GenBank/DDBJ databases">
        <authorList>
            <person name="Song W.-J."/>
            <person name="Kurnit D.M."/>
        </authorList>
    </citation>
    <scope>NUCLEOTIDE SEQUENCE [LARGE SCALE GENOMIC DNA]</scope>
    <source>
        <strain evidence="4 5">IMCC3135</strain>
    </source>
</reference>
<accession>A0A2Z2NJY3</accession>
<evidence type="ECO:0000313" key="4">
    <source>
        <dbReference type="EMBL" id="ASJ70815.1"/>
    </source>
</evidence>
<organism evidence="4 5">
    <name type="scientific">Granulosicoccus antarcticus IMCC3135</name>
    <dbReference type="NCBI Taxonomy" id="1192854"/>
    <lineage>
        <taxon>Bacteria</taxon>
        <taxon>Pseudomonadati</taxon>
        <taxon>Pseudomonadota</taxon>
        <taxon>Gammaproteobacteria</taxon>
        <taxon>Chromatiales</taxon>
        <taxon>Granulosicoccaceae</taxon>
        <taxon>Granulosicoccus</taxon>
    </lineage>
</organism>
<name>A0A2Z2NJY3_9GAMM</name>
<dbReference type="CDD" id="cd03789">
    <property type="entry name" value="GT9_LPS_heptosyltransferase"/>
    <property type="match status" value="1"/>
</dbReference>
<dbReference type="InterPro" id="IPR002201">
    <property type="entry name" value="Glyco_trans_9"/>
</dbReference>
<keyword evidence="2 4" id="KW-0808">Transferase</keyword>
<dbReference type="EMBL" id="CP018632">
    <property type="protein sequence ID" value="ASJ70815.1"/>
    <property type="molecule type" value="Genomic_DNA"/>
</dbReference>